<proteinExistence type="predicted"/>
<evidence type="ECO:0000259" key="3">
    <source>
        <dbReference type="Pfam" id="PF12927"/>
    </source>
</evidence>
<dbReference type="AlphaFoldDB" id="A0AAD5BBW1"/>
<keyword evidence="1" id="KW-0175">Coiled coil</keyword>
<feature type="region of interest" description="Disordered" evidence="2">
    <location>
        <begin position="407"/>
        <end position="553"/>
    </location>
</feature>
<dbReference type="PANTHER" id="PTHR12674:SF2">
    <property type="entry name" value="PREFOLDIN SUBUNIT 5"/>
    <property type="match status" value="1"/>
</dbReference>
<dbReference type="GO" id="GO:1990115">
    <property type="term" value="P:RNA polymerase III assembly"/>
    <property type="evidence" value="ECO:0007669"/>
    <property type="project" value="TreeGrafter"/>
</dbReference>
<dbReference type="GO" id="GO:0051082">
    <property type="term" value="F:unfolded protein binding"/>
    <property type="evidence" value="ECO:0007669"/>
    <property type="project" value="InterPro"/>
</dbReference>
<dbReference type="InterPro" id="IPR024325">
    <property type="entry name" value="DUF3835"/>
</dbReference>
<feature type="region of interest" description="Disordered" evidence="2">
    <location>
        <begin position="291"/>
        <end position="345"/>
    </location>
</feature>
<gene>
    <name evidence="4" type="ORF">KGF57_004338</name>
</gene>
<feature type="compositionally biased region" description="Polar residues" evidence="2">
    <location>
        <begin position="536"/>
        <end position="553"/>
    </location>
</feature>
<dbReference type="GO" id="GO:0016272">
    <property type="term" value="C:prefoldin complex"/>
    <property type="evidence" value="ECO:0007669"/>
    <property type="project" value="InterPro"/>
</dbReference>
<dbReference type="GO" id="GO:0005737">
    <property type="term" value="C:cytoplasm"/>
    <property type="evidence" value="ECO:0007669"/>
    <property type="project" value="TreeGrafter"/>
</dbReference>
<feature type="region of interest" description="Disordered" evidence="2">
    <location>
        <begin position="359"/>
        <end position="394"/>
    </location>
</feature>
<dbReference type="EMBL" id="JAIHNG010000157">
    <property type="protein sequence ID" value="KAI5950375.1"/>
    <property type="molecule type" value="Genomic_DNA"/>
</dbReference>
<evidence type="ECO:0000256" key="2">
    <source>
        <dbReference type="SAM" id="MobiDB-lite"/>
    </source>
</evidence>
<evidence type="ECO:0000256" key="1">
    <source>
        <dbReference type="SAM" id="Coils"/>
    </source>
</evidence>
<feature type="compositionally biased region" description="Basic and acidic residues" evidence="2">
    <location>
        <begin position="159"/>
        <end position="168"/>
    </location>
</feature>
<keyword evidence="5" id="KW-1185">Reference proteome</keyword>
<organism evidence="4 5">
    <name type="scientific">Candida theae</name>
    <dbReference type="NCBI Taxonomy" id="1198502"/>
    <lineage>
        <taxon>Eukaryota</taxon>
        <taxon>Fungi</taxon>
        <taxon>Dikarya</taxon>
        <taxon>Ascomycota</taxon>
        <taxon>Saccharomycotina</taxon>
        <taxon>Pichiomycetes</taxon>
        <taxon>Debaryomycetaceae</taxon>
        <taxon>Candida/Lodderomyces clade</taxon>
        <taxon>Candida</taxon>
    </lineage>
</organism>
<reference evidence="4 5" key="1">
    <citation type="journal article" date="2022" name="DNA Res.">
        <title>Genome analysis of five recently described species of the CUG-Ser clade uncovers Candida theae as a new hybrid lineage with pathogenic potential in the Candida parapsilosis species complex.</title>
        <authorList>
            <person name="Mixao V."/>
            <person name="Del Olmo V."/>
            <person name="Hegedusova E."/>
            <person name="Saus E."/>
            <person name="Pryszcz L."/>
            <person name="Cillingova A."/>
            <person name="Nosek J."/>
            <person name="Gabaldon T."/>
        </authorList>
    </citation>
    <scope>NUCLEOTIDE SEQUENCE [LARGE SCALE GENOMIC DNA]</scope>
    <source>
        <strain evidence="4 5">CBS 12239</strain>
    </source>
</reference>
<feature type="compositionally biased region" description="Basic and acidic residues" evidence="2">
    <location>
        <begin position="475"/>
        <end position="491"/>
    </location>
</feature>
<feature type="coiled-coil region" evidence="1">
    <location>
        <begin position="78"/>
        <end position="105"/>
    </location>
</feature>
<dbReference type="InterPro" id="IPR011599">
    <property type="entry name" value="PFD_alpha_archaea"/>
</dbReference>
<comment type="caution">
    <text evidence="4">The sequence shown here is derived from an EMBL/GenBank/DDBJ whole genome shotgun (WGS) entry which is preliminary data.</text>
</comment>
<feature type="compositionally biased region" description="Basic and acidic residues" evidence="2">
    <location>
        <begin position="522"/>
        <end position="533"/>
    </location>
</feature>
<dbReference type="PANTHER" id="PTHR12674">
    <property type="entry name" value="PREFOLDIN SUBUNIT 5"/>
    <property type="match status" value="1"/>
</dbReference>
<dbReference type="GO" id="GO:1990114">
    <property type="term" value="P:RNA polymerase II core complex assembly"/>
    <property type="evidence" value="ECO:0007669"/>
    <property type="project" value="TreeGrafter"/>
</dbReference>
<evidence type="ECO:0000313" key="5">
    <source>
        <dbReference type="Proteomes" id="UP001204833"/>
    </source>
</evidence>
<feature type="region of interest" description="Disordered" evidence="2">
    <location>
        <begin position="595"/>
        <end position="622"/>
    </location>
</feature>
<dbReference type="Proteomes" id="UP001204833">
    <property type="component" value="Unassembled WGS sequence"/>
</dbReference>
<dbReference type="GO" id="GO:1990113">
    <property type="term" value="P:RNA polymerase I assembly"/>
    <property type="evidence" value="ECO:0007669"/>
    <property type="project" value="TreeGrafter"/>
</dbReference>
<dbReference type="GeneID" id="76152382"/>
<dbReference type="GO" id="GO:0006457">
    <property type="term" value="P:protein folding"/>
    <property type="evidence" value="ECO:0007669"/>
    <property type="project" value="InterPro"/>
</dbReference>
<name>A0AAD5BBW1_9ASCO</name>
<feature type="compositionally biased region" description="Basic and acidic residues" evidence="2">
    <location>
        <begin position="433"/>
        <end position="442"/>
    </location>
</feature>
<sequence>MTSQVPITSKNASSPFDEKTEINELIKQINLTILNLQRKRLHLSRELSVAIKQKKPKIEEIKEITTTSNETGEYEDRVNRLKALVDQFDQKIKEAQSTKDNLNKLAQLQLQSPSADKIDDKERLNEEGLPFMDIQEEVDEDGNVISSNVNNVPIEVDKKTPDSAKMEKSLSPVNKNKEGNDDDEELMQLFSDMELMPSRDRLKQHISQDELLDKIDELKISPEEKFNLKRICLKAFEDYDENDEETTAKEVSEEEEVAPAMENYKSMNHNIDTDNLLELELLADEFDDHEVENHGNYSGEEELDYDFDDEDDNDDNDDVDDDAADDLLFGNKPNSTWLGGKLGNSKSSDLFWSQVAQLRKNEKGSKNSQKHGLDATESEESYTNLSDGKKKQKSVRFAENLDVKNVENISDSLKTPQSHKKTSLFKQNRAKVGKSDVEEKSNYSKSNTNESIVEDTVLEREVNENPPEPIVEDTIVEKDDANLSKEKESKNSHVSGSQGIKSKPVSRFKALRESASSPTKNKTPEKKKAEGVLDSKSVNGTTPNAPQLDYSNMQDIDTMAKAYSMGMYDDDVDVEGPLVEDLKDFEKINKIVESRDRRKDQLIGSTGGETYDKKSNEVGMDYEDTADIDDYDENETMMNDIEEHEFDEDVLGEANDENEITNQELSDSYHRMREKMLLRNRANQEEQGFEPTDEEGAPVRISKFKARMNK</sequence>
<feature type="region of interest" description="Disordered" evidence="2">
    <location>
        <begin position="159"/>
        <end position="181"/>
    </location>
</feature>
<feature type="compositionally biased region" description="Polar residues" evidence="2">
    <location>
        <begin position="407"/>
        <end position="416"/>
    </location>
</feature>
<evidence type="ECO:0000313" key="4">
    <source>
        <dbReference type="EMBL" id="KAI5950375.1"/>
    </source>
</evidence>
<accession>A0AAD5BBW1</accession>
<feature type="region of interest" description="Disordered" evidence="2">
    <location>
        <begin position="680"/>
        <end position="710"/>
    </location>
</feature>
<feature type="domain" description="DUF3835" evidence="3">
    <location>
        <begin position="637"/>
        <end position="707"/>
    </location>
</feature>
<feature type="compositionally biased region" description="Acidic residues" evidence="2">
    <location>
        <begin position="687"/>
        <end position="696"/>
    </location>
</feature>
<dbReference type="RefSeq" id="XP_051607181.1">
    <property type="nucleotide sequence ID" value="XM_051753838.1"/>
</dbReference>
<protein>
    <recommendedName>
        <fullName evidence="3">DUF3835 domain-containing protein</fullName>
    </recommendedName>
</protein>
<feature type="compositionally biased region" description="Basic residues" evidence="2">
    <location>
        <begin position="417"/>
        <end position="432"/>
    </location>
</feature>
<dbReference type="Pfam" id="PF12927">
    <property type="entry name" value="DUF3835"/>
    <property type="match status" value="1"/>
</dbReference>
<feature type="compositionally biased region" description="Acidic residues" evidence="2">
    <location>
        <begin position="299"/>
        <end position="325"/>
    </location>
</feature>